<keyword evidence="2" id="KW-0507">mRNA processing</keyword>
<evidence type="ECO:0000256" key="8">
    <source>
        <dbReference type="ARBA" id="ARBA00055157"/>
    </source>
</evidence>
<dbReference type="AlphaFoldDB" id="A0A292Q241"/>
<dbReference type="GO" id="GO:0000974">
    <property type="term" value="C:Prp19 complex"/>
    <property type="evidence" value="ECO:0007669"/>
    <property type="project" value="InterPro"/>
</dbReference>
<keyword evidence="13" id="KW-1185">Reference proteome</keyword>
<evidence type="ECO:0000259" key="11">
    <source>
        <dbReference type="PROSITE" id="PS51294"/>
    </source>
</evidence>
<comment type="function">
    <text evidence="8">Involved in pre-mRNA splicing and cell cycle control.</text>
</comment>
<evidence type="ECO:0000256" key="2">
    <source>
        <dbReference type="ARBA" id="ARBA00022664"/>
    </source>
</evidence>
<feature type="domain" description="Myb-like" evidence="10">
    <location>
        <begin position="1"/>
        <end position="52"/>
    </location>
</feature>
<feature type="compositionally biased region" description="Basic and acidic residues" evidence="9">
    <location>
        <begin position="129"/>
        <end position="152"/>
    </location>
</feature>
<gene>
    <name evidence="12" type="ORF">GSTUAT00002811001</name>
</gene>
<dbReference type="GO" id="GO:0005681">
    <property type="term" value="C:spliceosomal complex"/>
    <property type="evidence" value="ECO:0007669"/>
    <property type="project" value="UniProtKB-KW"/>
</dbReference>
<keyword evidence="7" id="KW-0539">Nucleus</keyword>
<dbReference type="Gene3D" id="1.10.10.60">
    <property type="entry name" value="Homeodomain-like"/>
    <property type="match status" value="2"/>
</dbReference>
<keyword evidence="6" id="KW-0508">mRNA splicing</keyword>
<dbReference type="CDD" id="cd00167">
    <property type="entry name" value="SANT"/>
    <property type="match status" value="1"/>
</dbReference>
<evidence type="ECO:0000256" key="9">
    <source>
        <dbReference type="SAM" id="MobiDB-lite"/>
    </source>
</evidence>
<evidence type="ECO:0000259" key="10">
    <source>
        <dbReference type="PROSITE" id="PS50090"/>
    </source>
</evidence>
<evidence type="ECO:0000256" key="3">
    <source>
        <dbReference type="ARBA" id="ARBA00022728"/>
    </source>
</evidence>
<name>A0A292Q241_9PEZI</name>
<dbReference type="InterPro" id="IPR047240">
    <property type="entry name" value="SANT_CDC5L_II"/>
</dbReference>
<sequence>MPVVKGGVWTNVEDEILKASVSKYGLNQWQRVSSLLARKSAKQCKARWAEWLDPSIRKVEWSRDEDEKLLHLAKLMPTQWRTIAPIVGRTATQCLDRYQKLLDEAEARESSELGLAGPDGAEASAPSADDIRRFRPGETDPDPETKPARPDAVDMDEDEKEMLSEARARLANTQGKKAKRKARERQLEDSRRLAVLQKRRELKHAGINIKLTNRRRGEMDYNADIPFEKKAALGFYDITEEEARNERQRANIDPRKALSHTKRKGDQDEDLDRKRRKGGDKDKNGAAAAFASAAKAGQLQKIRQAEQLSKRRQLVLPSPQVGETELEEIVKMGLMGEDANKIAGASDNESTKGLVGSYTNINSGAPIRTPRAPPTEDRVANEIKNIRALTETQSSLLGGENTPLHESGTTGFDGIAPRKMIVSTPNPLATPFRAGGAADATPGATPGRPGQTPLRTPRDSLAINQNGAYAGSLVSMTPRDQRLQQDSIKQRLKSGWVLRLSKIYLIFASLPKPKEIELEEPEEPEEDTDIPVGSTLAEDREEIDRRNRERAEAEAAAELKRRTQVIQKSLPRPGVVDIGALPESKMLNPVQKMIAQEMTALIGTDALRYPVKGGKVTGAPKMLDKFDDDLLEKARMEIVLELSPEIVEQAKSEFEDAWLRIHSSPNLPGLEGYGEDEDEDSQLTAETYDFIQERLTKDATQGNKLEKKLSLHLGGYQARSKMLRQKLIEASEAIAETRRDLEGFRTLKISEMVALPKRLEGLKREVAFLDRKEREAQEVYRARREELESL</sequence>
<evidence type="ECO:0000313" key="13">
    <source>
        <dbReference type="Proteomes" id="UP001412239"/>
    </source>
</evidence>
<comment type="similarity">
    <text evidence="1">Belongs to the CEF1 family.</text>
</comment>
<evidence type="ECO:0000256" key="6">
    <source>
        <dbReference type="ARBA" id="ARBA00023187"/>
    </source>
</evidence>
<dbReference type="InterPro" id="IPR009057">
    <property type="entry name" value="Homeodomain-like_sf"/>
</dbReference>
<keyword evidence="4" id="KW-0677">Repeat</keyword>
<evidence type="ECO:0000313" key="12">
    <source>
        <dbReference type="EMBL" id="CUS13131.1"/>
    </source>
</evidence>
<dbReference type="EMBL" id="LN890978">
    <property type="protein sequence ID" value="CUS13131.1"/>
    <property type="molecule type" value="Genomic_DNA"/>
</dbReference>
<feature type="domain" description="HTH myb-type" evidence="11">
    <location>
        <begin position="1"/>
        <end position="56"/>
    </location>
</feature>
<dbReference type="InterPro" id="IPR001005">
    <property type="entry name" value="SANT/Myb"/>
</dbReference>
<feature type="region of interest" description="Disordered" evidence="9">
    <location>
        <begin position="109"/>
        <end position="191"/>
    </location>
</feature>
<keyword evidence="3" id="KW-0747">Spliceosome</keyword>
<dbReference type="GO" id="GO:0003677">
    <property type="term" value="F:DNA binding"/>
    <property type="evidence" value="ECO:0007669"/>
    <property type="project" value="UniProtKB-KW"/>
</dbReference>
<dbReference type="PANTHER" id="PTHR45885">
    <property type="entry name" value="CELL DIVISION CYCLE 5-LIKE PROTEIN"/>
    <property type="match status" value="1"/>
</dbReference>
<dbReference type="FunFam" id="1.10.10.60:FF:000021">
    <property type="entry name" value="CDC5 cell division cycle 5-like"/>
    <property type="match status" value="1"/>
</dbReference>
<feature type="region of interest" description="Disordered" evidence="9">
    <location>
        <begin position="243"/>
        <end position="286"/>
    </location>
</feature>
<dbReference type="GO" id="GO:0000398">
    <property type="term" value="P:mRNA splicing, via spliceosome"/>
    <property type="evidence" value="ECO:0007669"/>
    <property type="project" value="InterPro"/>
</dbReference>
<dbReference type="InterPro" id="IPR017930">
    <property type="entry name" value="Myb_dom"/>
</dbReference>
<evidence type="ECO:0000256" key="5">
    <source>
        <dbReference type="ARBA" id="ARBA00023125"/>
    </source>
</evidence>
<organism evidence="12 13">
    <name type="scientific">Tuber aestivum</name>
    <name type="common">summer truffle</name>
    <dbReference type="NCBI Taxonomy" id="59557"/>
    <lineage>
        <taxon>Eukaryota</taxon>
        <taxon>Fungi</taxon>
        <taxon>Dikarya</taxon>
        <taxon>Ascomycota</taxon>
        <taxon>Pezizomycotina</taxon>
        <taxon>Pezizomycetes</taxon>
        <taxon>Pezizales</taxon>
        <taxon>Tuberaceae</taxon>
        <taxon>Tuber</taxon>
    </lineage>
</organism>
<dbReference type="PANTHER" id="PTHR45885:SF1">
    <property type="entry name" value="CELL DIVISION CYCLE 5-LIKE PROTEIN"/>
    <property type="match status" value="1"/>
</dbReference>
<evidence type="ECO:0000256" key="4">
    <source>
        <dbReference type="ARBA" id="ARBA00022737"/>
    </source>
</evidence>
<dbReference type="PROSITE" id="PS50090">
    <property type="entry name" value="MYB_LIKE"/>
    <property type="match status" value="2"/>
</dbReference>
<feature type="region of interest" description="Disordered" evidence="9">
    <location>
        <begin position="434"/>
        <end position="459"/>
    </location>
</feature>
<feature type="compositionally biased region" description="Basic and acidic residues" evidence="9">
    <location>
        <begin position="243"/>
        <end position="256"/>
    </location>
</feature>
<dbReference type="PROSITE" id="PS51294">
    <property type="entry name" value="HTH_MYB"/>
    <property type="match status" value="2"/>
</dbReference>
<dbReference type="SMART" id="SM00717">
    <property type="entry name" value="SANT"/>
    <property type="match status" value="2"/>
</dbReference>
<feature type="compositionally biased region" description="Low complexity" evidence="9">
    <location>
        <begin position="434"/>
        <end position="453"/>
    </location>
</feature>
<dbReference type="Pfam" id="PF11831">
    <property type="entry name" value="Myb_Cef"/>
    <property type="match status" value="1"/>
</dbReference>
<keyword evidence="5" id="KW-0238">DNA-binding</keyword>
<protein>
    <recommendedName>
        <fullName evidence="14">Pre-mRNA-splicing factor cef1</fullName>
    </recommendedName>
</protein>
<dbReference type="Pfam" id="PF13921">
    <property type="entry name" value="Myb_DNA-bind_6"/>
    <property type="match status" value="1"/>
</dbReference>
<reference evidence="12" key="1">
    <citation type="submission" date="2015-10" db="EMBL/GenBank/DDBJ databases">
        <authorList>
            <person name="Regsiter A."/>
            <person name="william w."/>
        </authorList>
    </citation>
    <scope>NUCLEOTIDE SEQUENCE</scope>
    <source>
        <strain evidence="12">Montdore</strain>
    </source>
</reference>
<dbReference type="InterPro" id="IPR047242">
    <property type="entry name" value="CDC5L/Cef1"/>
</dbReference>
<evidence type="ECO:0000256" key="7">
    <source>
        <dbReference type="ARBA" id="ARBA00023242"/>
    </source>
</evidence>
<evidence type="ECO:0000256" key="1">
    <source>
        <dbReference type="ARBA" id="ARBA00010506"/>
    </source>
</evidence>
<evidence type="ECO:0008006" key="14">
    <source>
        <dbReference type="Google" id="ProtNLM"/>
    </source>
</evidence>
<dbReference type="Proteomes" id="UP001412239">
    <property type="component" value="Unassembled WGS sequence"/>
</dbReference>
<feature type="domain" description="HTH myb-type" evidence="11">
    <location>
        <begin position="57"/>
        <end position="106"/>
    </location>
</feature>
<feature type="domain" description="Myb-like" evidence="10">
    <location>
        <begin position="53"/>
        <end position="102"/>
    </location>
</feature>
<dbReference type="SUPFAM" id="SSF46689">
    <property type="entry name" value="Homeodomain-like"/>
    <property type="match status" value="1"/>
</dbReference>
<dbReference type="CDD" id="cd11659">
    <property type="entry name" value="SANT_CDC5_II"/>
    <property type="match status" value="1"/>
</dbReference>
<proteinExistence type="inferred from homology"/>
<dbReference type="InterPro" id="IPR021786">
    <property type="entry name" value="Cdc5p/Cef1_C"/>
</dbReference>
<accession>A0A292Q241</accession>